<evidence type="ECO:0000313" key="3">
    <source>
        <dbReference type="EMBL" id="MFC5021251.1"/>
    </source>
</evidence>
<feature type="domain" description="FAD/NAD(P)-binding" evidence="2">
    <location>
        <begin position="1"/>
        <end position="299"/>
    </location>
</feature>
<evidence type="ECO:0000256" key="1">
    <source>
        <dbReference type="ARBA" id="ARBA00023002"/>
    </source>
</evidence>
<organism evidence="3 4">
    <name type="scientific">Streptomyces coeruleoprunus</name>
    <dbReference type="NCBI Taxonomy" id="285563"/>
    <lineage>
        <taxon>Bacteria</taxon>
        <taxon>Bacillati</taxon>
        <taxon>Actinomycetota</taxon>
        <taxon>Actinomycetes</taxon>
        <taxon>Kitasatosporales</taxon>
        <taxon>Streptomycetaceae</taxon>
        <taxon>Streptomyces</taxon>
    </lineage>
</organism>
<keyword evidence="1" id="KW-0560">Oxidoreductase</keyword>
<dbReference type="PRINTS" id="PR00368">
    <property type="entry name" value="FADPNR"/>
</dbReference>
<dbReference type="RefSeq" id="WP_345693226.1">
    <property type="nucleotide sequence ID" value="NZ_BAABIT010000001.1"/>
</dbReference>
<proteinExistence type="predicted"/>
<dbReference type="Pfam" id="PF07992">
    <property type="entry name" value="Pyr_redox_2"/>
    <property type="match status" value="1"/>
</dbReference>
<name>A0ABV9X852_9ACTN</name>
<keyword evidence="4" id="KW-1185">Reference proteome</keyword>
<dbReference type="PRINTS" id="PR00469">
    <property type="entry name" value="PNDRDTASEII"/>
</dbReference>
<protein>
    <submittedName>
        <fullName evidence="3">NAD(P)/FAD-dependent oxidoreductase</fullName>
    </submittedName>
</protein>
<evidence type="ECO:0000313" key="4">
    <source>
        <dbReference type="Proteomes" id="UP001595829"/>
    </source>
</evidence>
<comment type="caution">
    <text evidence="3">The sequence shown here is derived from an EMBL/GenBank/DDBJ whole genome shotgun (WGS) entry which is preliminary data.</text>
</comment>
<evidence type="ECO:0000259" key="2">
    <source>
        <dbReference type="Pfam" id="PF07992"/>
    </source>
</evidence>
<sequence length="409" mass="42408">MDVLVVGAGPAGLAAAARLAAAGAGAVEVLERERTPGGVPRLCDHTGFGLRELRRPVSGPVYALRRADAAEDAGAAVRTGVSATGWAGPLTLDTTSPAGLERITARAVVLATGARERPRAARLVPGTRPEGVLTGGELLRAVRLYGERVGTRAVVVGAEPAAHHTARTLLRAGVDVAALVSEEPWHRPGAFGPAHTPASAPVPVLGGTSVTELLGRGRLSGVRLRRADGRTTTVACDTVVFTGGWIPEHELARYGGVVIDPGTRGPAVDTAFHTSGTGVFAVGDVLRGVESADRASAEGRSAADAVLRYLAGGPWPHDPVPVTVEAPLRWVAPNRVALPLGADDTAPLLVRAGERLTRPSLEVRQDGRLLYRHRSWRTAHPARSVRLPGPAAWPARVDPDGGPVRIAVA</sequence>
<dbReference type="Proteomes" id="UP001595829">
    <property type="component" value="Unassembled WGS sequence"/>
</dbReference>
<reference evidence="4" key="1">
    <citation type="journal article" date="2019" name="Int. J. Syst. Evol. Microbiol.">
        <title>The Global Catalogue of Microorganisms (GCM) 10K type strain sequencing project: providing services to taxonomists for standard genome sequencing and annotation.</title>
        <authorList>
            <consortium name="The Broad Institute Genomics Platform"/>
            <consortium name="The Broad Institute Genome Sequencing Center for Infectious Disease"/>
            <person name="Wu L."/>
            <person name="Ma J."/>
        </authorList>
    </citation>
    <scope>NUCLEOTIDE SEQUENCE [LARGE SCALE GENOMIC DNA]</scope>
    <source>
        <strain evidence="4">CGMCC 4.1648</strain>
    </source>
</reference>
<dbReference type="SUPFAM" id="SSF51905">
    <property type="entry name" value="FAD/NAD(P)-binding domain"/>
    <property type="match status" value="1"/>
</dbReference>
<dbReference type="PANTHER" id="PTHR42949">
    <property type="entry name" value="ANAEROBIC GLYCEROL-3-PHOSPHATE DEHYDROGENASE SUBUNIT B"/>
    <property type="match status" value="1"/>
</dbReference>
<dbReference type="PANTHER" id="PTHR42949:SF3">
    <property type="entry name" value="ANAEROBIC GLYCEROL-3-PHOSPHATE DEHYDROGENASE SUBUNIT B"/>
    <property type="match status" value="1"/>
</dbReference>
<dbReference type="Gene3D" id="3.50.50.60">
    <property type="entry name" value="FAD/NAD(P)-binding domain"/>
    <property type="match status" value="2"/>
</dbReference>
<accession>A0ABV9X852</accession>
<dbReference type="InterPro" id="IPR051691">
    <property type="entry name" value="Metab_Enz_Cyan_OpOx_G3PDH"/>
</dbReference>
<dbReference type="InterPro" id="IPR036188">
    <property type="entry name" value="FAD/NAD-bd_sf"/>
</dbReference>
<gene>
    <name evidence="3" type="ORF">ACFPM3_03680</name>
</gene>
<dbReference type="InterPro" id="IPR023753">
    <property type="entry name" value="FAD/NAD-binding_dom"/>
</dbReference>
<dbReference type="EMBL" id="JBHSJD010000002">
    <property type="protein sequence ID" value="MFC5021251.1"/>
    <property type="molecule type" value="Genomic_DNA"/>
</dbReference>